<reference evidence="2" key="1">
    <citation type="journal article" date="2013" name="Genetics">
        <title>The draft genome and transcriptome of Panagrellus redivivus are shaped by the harsh demands of a free-living lifestyle.</title>
        <authorList>
            <person name="Srinivasan J."/>
            <person name="Dillman A.R."/>
            <person name="Macchietto M.G."/>
            <person name="Heikkinen L."/>
            <person name="Lakso M."/>
            <person name="Fracchia K.M."/>
            <person name="Antoshechkin I."/>
            <person name="Mortazavi A."/>
            <person name="Wong G."/>
            <person name="Sternberg P.W."/>
        </authorList>
    </citation>
    <scope>NUCLEOTIDE SEQUENCE [LARGE SCALE GENOMIC DNA]</scope>
    <source>
        <strain evidence="2">MT8872</strain>
    </source>
</reference>
<protein>
    <submittedName>
        <fullName evidence="3">BTB domain-containing protein</fullName>
    </submittedName>
</protein>
<accession>A0A7E4WEC6</accession>
<organism evidence="2 3">
    <name type="scientific">Panagrellus redivivus</name>
    <name type="common">Microworm</name>
    <dbReference type="NCBI Taxonomy" id="6233"/>
    <lineage>
        <taxon>Eukaryota</taxon>
        <taxon>Metazoa</taxon>
        <taxon>Ecdysozoa</taxon>
        <taxon>Nematoda</taxon>
        <taxon>Chromadorea</taxon>
        <taxon>Rhabditida</taxon>
        <taxon>Tylenchina</taxon>
        <taxon>Panagrolaimomorpha</taxon>
        <taxon>Panagrolaimoidea</taxon>
        <taxon>Panagrolaimidae</taxon>
        <taxon>Panagrellus</taxon>
    </lineage>
</organism>
<dbReference type="Gene3D" id="3.30.710.10">
    <property type="entry name" value="Potassium Channel Kv1.1, Chain A"/>
    <property type="match status" value="1"/>
</dbReference>
<feature type="domain" description="BTB" evidence="1">
    <location>
        <begin position="150"/>
        <end position="217"/>
    </location>
</feature>
<dbReference type="PANTHER" id="PTHR24413">
    <property type="entry name" value="SPECKLE-TYPE POZ PROTEIN"/>
    <property type="match status" value="1"/>
</dbReference>
<sequence>MKRKLKATNVAVFECFTEKYESVVNISLSESFLDKCGNKFETPLCFFDGLDGVSFSVVASTFDGSSGVGLIIKVNSKLILPLLCSCGTAKPVVGRKGFGYIADTSNFRKDGKVSLTVTVTYETNPYGQTATSNSLQLQTYQLIGNDGDSTDAKIVVGWEEIKVHRAFLSMVSPVFKAMFAHNTKESKDGIITIKDMDPNVVKESINLLYGHNVELKTIPQVIGILQFFEKYLIKGATERLESWISEKLNLADFAAVIRHAWNYSSENLQKRCRGFFRNNTHFALSEGYRQLSLDIVVSLSANDAEKH</sequence>
<name>A0A7E4WEC6_PANRE</name>
<evidence type="ECO:0000259" key="1">
    <source>
        <dbReference type="PROSITE" id="PS50097"/>
    </source>
</evidence>
<evidence type="ECO:0000313" key="2">
    <source>
        <dbReference type="Proteomes" id="UP000492821"/>
    </source>
</evidence>
<dbReference type="SUPFAM" id="SSF54695">
    <property type="entry name" value="POZ domain"/>
    <property type="match status" value="1"/>
</dbReference>
<proteinExistence type="predicted"/>
<dbReference type="CDD" id="cd18186">
    <property type="entry name" value="BTB_POZ_ZBTB_KLHL-like"/>
    <property type="match status" value="1"/>
</dbReference>
<dbReference type="PROSITE" id="PS50097">
    <property type="entry name" value="BTB"/>
    <property type="match status" value="1"/>
</dbReference>
<keyword evidence="2" id="KW-1185">Reference proteome</keyword>
<reference evidence="3" key="2">
    <citation type="submission" date="2020-10" db="UniProtKB">
        <authorList>
            <consortium name="WormBaseParasite"/>
        </authorList>
    </citation>
    <scope>IDENTIFICATION</scope>
</reference>
<dbReference type="InterPro" id="IPR000210">
    <property type="entry name" value="BTB/POZ_dom"/>
</dbReference>
<dbReference type="WBParaSite" id="Pan_g9982.t1">
    <property type="protein sequence ID" value="Pan_g9982.t1"/>
    <property type="gene ID" value="Pan_g9982"/>
</dbReference>
<dbReference type="InterPro" id="IPR011333">
    <property type="entry name" value="SKP1/BTB/POZ_sf"/>
</dbReference>
<evidence type="ECO:0000313" key="3">
    <source>
        <dbReference type="WBParaSite" id="Pan_g9982.t1"/>
    </source>
</evidence>
<dbReference type="AlphaFoldDB" id="A0A7E4WEC6"/>
<dbReference type="Proteomes" id="UP000492821">
    <property type="component" value="Unassembled WGS sequence"/>
</dbReference>
<dbReference type="SMART" id="SM00225">
    <property type="entry name" value="BTB"/>
    <property type="match status" value="1"/>
</dbReference>
<dbReference type="Pfam" id="PF00651">
    <property type="entry name" value="BTB"/>
    <property type="match status" value="1"/>
</dbReference>